<dbReference type="EMBL" id="JAVRAA010000008">
    <property type="protein sequence ID" value="MDT0338472.1"/>
    <property type="molecule type" value="Genomic_DNA"/>
</dbReference>
<sequence>MQRRSFVLGAAVAAGTATLGAGGVLQKWREVDPGIRTPGRAEGHFLRDLARHPGRLPVPSEIIETDIAILGSGVAGLTAAWKLERSGHQNFLVIDGPEADGNAAGARYGQAGEYACPTGAHYLPLPSQECLHVREILADLGVILRDAQAERPYYDERYLLHAPDERLLVDGHWYEGLLPPLQPGEQEELDRFNRSMDSLRASRDARGRRAFMLPSAQASDDPRWLALDRITMRQWLEQEGYRSPALHWLANYGCRDDYGARYDQVSAWAGLHYFCSRSGQAANAADGAWLTWPGGLQPLAEGLARRIGPRRRPGTVLQLQETSRGIEALCMVLRGGQATSFLLRARKAICAMPLFVAARITPAMATLGFDPAQHLPARAPWLVANFLLKRFPKEKPEARLSWDNVVQREPGLGYVVSTHQDIRVHPPQQTVFTSYVALTHLAPDQARRWMDQATPAQLLALAMEDLQQAYGWQFGAAVERVDITLRAHAMAIPTPGFRSNAGLRKLQQADGKILFAHADLSGFSLFEEASWWGYQAALKALKT</sequence>
<dbReference type="InterPro" id="IPR002937">
    <property type="entry name" value="Amino_oxidase"/>
</dbReference>
<dbReference type="AlphaFoldDB" id="A0AAE4G9U3"/>
<dbReference type="Pfam" id="PF01593">
    <property type="entry name" value="Amino_oxidase"/>
    <property type="match status" value="1"/>
</dbReference>
<dbReference type="GO" id="GO:0016491">
    <property type="term" value="F:oxidoreductase activity"/>
    <property type="evidence" value="ECO:0007669"/>
    <property type="project" value="InterPro"/>
</dbReference>
<accession>A0AAE4G9U3</accession>
<dbReference type="InterPro" id="IPR036188">
    <property type="entry name" value="FAD/NAD-bd_sf"/>
</dbReference>
<feature type="domain" description="Amine oxidase" evidence="1">
    <location>
        <begin position="74"/>
        <end position="474"/>
    </location>
</feature>
<comment type="caution">
    <text evidence="2">The sequence shown here is derived from an EMBL/GenBank/DDBJ whole genome shotgun (WGS) entry which is preliminary data.</text>
</comment>
<dbReference type="Gene3D" id="3.50.50.60">
    <property type="entry name" value="FAD/NAD(P)-binding domain"/>
    <property type="match status" value="1"/>
</dbReference>
<gene>
    <name evidence="2" type="ORF">RJN63_16655</name>
</gene>
<evidence type="ECO:0000313" key="2">
    <source>
        <dbReference type="EMBL" id="MDT0338472.1"/>
    </source>
</evidence>
<dbReference type="RefSeq" id="WP_310835814.1">
    <property type="nucleotide sequence ID" value="NZ_JAVLSM010000002.1"/>
</dbReference>
<dbReference type="SUPFAM" id="SSF51905">
    <property type="entry name" value="FAD/NAD(P)-binding domain"/>
    <property type="match status" value="1"/>
</dbReference>
<name>A0AAE4G9U3_9BURK</name>
<proteinExistence type="predicted"/>
<protein>
    <submittedName>
        <fullName evidence="2">FAD-dependent oxidoreductase</fullName>
    </submittedName>
</protein>
<reference evidence="2" key="1">
    <citation type="submission" date="2023-02" db="EMBL/GenBank/DDBJ databases">
        <title>Description of Herbaspirillum huttiense subsp. nephrolepsisexaltata and Herbaspirillum huttiense subsp. lycopersicon.</title>
        <authorList>
            <person name="Poudel M."/>
            <person name="Sharma A."/>
            <person name="Goss E."/>
            <person name="Tapia J.H."/>
            <person name="Harmon C.M."/>
            <person name="Jones J.B."/>
        </authorList>
    </citation>
    <scope>NUCLEOTIDE SEQUENCE</scope>
    <source>
        <strain evidence="2">NC40101</strain>
    </source>
</reference>
<evidence type="ECO:0000259" key="1">
    <source>
        <dbReference type="Pfam" id="PF01593"/>
    </source>
</evidence>
<organism evidence="2">
    <name type="scientific">Herbaspirillum huttiense subsp. nephrolepidis</name>
    <dbReference type="NCBI Taxonomy" id="3075126"/>
    <lineage>
        <taxon>Bacteria</taxon>
        <taxon>Pseudomonadati</taxon>
        <taxon>Pseudomonadota</taxon>
        <taxon>Betaproteobacteria</taxon>
        <taxon>Burkholderiales</taxon>
        <taxon>Oxalobacteraceae</taxon>
        <taxon>Herbaspirillum</taxon>
    </lineage>
</organism>